<dbReference type="Gene3D" id="1.20.1420.30">
    <property type="entry name" value="NCX, central ion-binding region"/>
    <property type="match status" value="1"/>
</dbReference>
<feature type="transmembrane region" description="Helical" evidence="9">
    <location>
        <begin position="31"/>
        <end position="50"/>
    </location>
</feature>
<name>A0A8J7TM01_9BACT</name>
<dbReference type="AlphaFoldDB" id="A0A8J7TM01"/>
<evidence type="ECO:0000256" key="9">
    <source>
        <dbReference type="RuleBase" id="RU365028"/>
    </source>
</evidence>
<feature type="transmembrane region" description="Helical" evidence="9">
    <location>
        <begin position="62"/>
        <end position="83"/>
    </location>
</feature>
<evidence type="ECO:0000256" key="8">
    <source>
        <dbReference type="ARBA" id="ARBA00023136"/>
    </source>
</evidence>
<feature type="transmembrane region" description="Helical" evidence="9">
    <location>
        <begin position="163"/>
        <end position="186"/>
    </location>
</feature>
<evidence type="ECO:0000256" key="7">
    <source>
        <dbReference type="ARBA" id="ARBA00023065"/>
    </source>
</evidence>
<dbReference type="InterPro" id="IPR044880">
    <property type="entry name" value="NCX_ion-bd_dom_sf"/>
</dbReference>
<dbReference type="Pfam" id="PF01699">
    <property type="entry name" value="Na_Ca_ex"/>
    <property type="match status" value="2"/>
</dbReference>
<dbReference type="InterPro" id="IPR004713">
    <property type="entry name" value="CaH_exchang"/>
</dbReference>
<dbReference type="GO" id="GO:0006874">
    <property type="term" value="P:intracellular calcium ion homeostasis"/>
    <property type="evidence" value="ECO:0007669"/>
    <property type="project" value="TreeGrafter"/>
</dbReference>
<keyword evidence="7 9" id="KW-0406">Ion transport</keyword>
<proteinExistence type="inferred from homology"/>
<keyword evidence="5 9" id="KW-0106">Calcium</keyword>
<evidence type="ECO:0000256" key="5">
    <source>
        <dbReference type="ARBA" id="ARBA00022837"/>
    </source>
</evidence>
<dbReference type="NCBIfam" id="TIGR00378">
    <property type="entry name" value="cax"/>
    <property type="match status" value="1"/>
</dbReference>
<sequence length="362" mass="37899">MKITLEHALNLLLVFLPVPIIGSALHWSPVIIFLSACIAIVPLAGLMGKATEYLADRIGSGWGALLNATFGNACELIIALAALRAGLIDVVEASITGSIIGNILLVLGASMLVGGFRYQTQYFNRTAATTSATLLALAAISLTVPAVFQLANAHGGKVAQPSNYNLALAIAAIQLVTYVLSLIFSLKTHKQLYFSNDGEEKDVALGTSGWGVGKSSAVLLLATIAVAVLSEYLVNAVEQSAEALGLSHIFIGVILVAIVGNAAEHSTAILMAHKNKMDLSINIALGSGSQIALFVAPVIVFVGYFTGHPMDLCFSEVEILSIVVSVIILSFVATDGECNWLEGVQLLAVYCILGAAFFFASH</sequence>
<keyword evidence="2 9" id="KW-0813">Transport</keyword>
<keyword evidence="3 9" id="KW-0109">Calcium transport</keyword>
<dbReference type="NCBIfam" id="TIGR00846">
    <property type="entry name" value="caca2"/>
    <property type="match status" value="1"/>
</dbReference>
<feature type="domain" description="Sodium/calcium exchanger membrane region" evidence="10">
    <location>
        <begin position="30"/>
        <end position="186"/>
    </location>
</feature>
<dbReference type="GO" id="GO:0015369">
    <property type="term" value="F:calcium:proton antiporter activity"/>
    <property type="evidence" value="ECO:0007669"/>
    <property type="project" value="UniProtKB-UniRule"/>
</dbReference>
<feature type="transmembrane region" description="Helical" evidence="9">
    <location>
        <begin position="95"/>
        <end position="116"/>
    </location>
</feature>
<comment type="caution">
    <text evidence="11">The sequence shown here is derived from an EMBL/GenBank/DDBJ whole genome shotgun (WGS) entry which is preliminary data.</text>
</comment>
<evidence type="ECO:0000313" key="11">
    <source>
        <dbReference type="EMBL" id="MBN8660335.1"/>
    </source>
</evidence>
<keyword evidence="6 9" id="KW-1133">Transmembrane helix</keyword>
<evidence type="ECO:0000256" key="1">
    <source>
        <dbReference type="ARBA" id="ARBA00004127"/>
    </source>
</evidence>
<dbReference type="InterPro" id="IPR004798">
    <property type="entry name" value="CAX-like"/>
</dbReference>
<evidence type="ECO:0000259" key="10">
    <source>
        <dbReference type="Pfam" id="PF01699"/>
    </source>
</evidence>
<feature type="domain" description="Sodium/calcium exchanger membrane region" evidence="10">
    <location>
        <begin position="216"/>
        <end position="354"/>
    </location>
</feature>
<keyword evidence="8 9" id="KW-0472">Membrane</keyword>
<dbReference type="GO" id="GO:0012505">
    <property type="term" value="C:endomembrane system"/>
    <property type="evidence" value="ECO:0007669"/>
    <property type="project" value="UniProtKB-SubCell"/>
</dbReference>
<evidence type="ECO:0000256" key="4">
    <source>
        <dbReference type="ARBA" id="ARBA00022692"/>
    </source>
</evidence>
<dbReference type="PANTHER" id="PTHR31503">
    <property type="entry name" value="VACUOLAR CALCIUM ION TRANSPORTER"/>
    <property type="match status" value="1"/>
</dbReference>
<feature type="transmembrane region" description="Helical" evidence="9">
    <location>
        <begin position="243"/>
        <end position="263"/>
    </location>
</feature>
<comment type="similarity">
    <text evidence="9">Belongs to the Ca(2+):cation antiporter (CaCA) (TC 2.A.19) family.</text>
</comment>
<keyword evidence="9" id="KW-0050">Antiport</keyword>
<accession>A0A8J7TM01</accession>
<gene>
    <name evidence="11" type="primary">cax</name>
    <name evidence="11" type="ORF">J0M35_08245</name>
</gene>
<dbReference type="InterPro" id="IPR004837">
    <property type="entry name" value="NaCa_Exmemb"/>
</dbReference>
<evidence type="ECO:0000256" key="2">
    <source>
        <dbReference type="ARBA" id="ARBA00022448"/>
    </source>
</evidence>
<feature type="transmembrane region" description="Helical" evidence="9">
    <location>
        <begin position="340"/>
        <end position="360"/>
    </location>
</feature>
<evidence type="ECO:0000256" key="6">
    <source>
        <dbReference type="ARBA" id="ARBA00022989"/>
    </source>
</evidence>
<comment type="function">
    <text evidence="9">Ca(+)/H(+) antiporter that extrudes calcium in exchange for external protons.</text>
</comment>
<feature type="transmembrane region" description="Helical" evidence="9">
    <location>
        <begin position="283"/>
        <end position="305"/>
    </location>
</feature>
<reference evidence="11" key="1">
    <citation type="submission" date="2021-02" db="EMBL/GenBank/DDBJ databases">
        <title>Genome-Resolved Metagenomics of a Microbial Community Performing Photosynthetic Biological Nutrient Removal.</title>
        <authorList>
            <person name="Mcdaniel E.A."/>
        </authorList>
    </citation>
    <scope>NUCLEOTIDE SEQUENCE</scope>
    <source>
        <strain evidence="11">UWPOB_OBS1</strain>
    </source>
</reference>
<comment type="subcellular location">
    <subcellularLocation>
        <location evidence="1">Endomembrane system</location>
        <topology evidence="1">Multi-pass membrane protein</topology>
    </subcellularLocation>
</comment>
<dbReference type="EMBL" id="JAFLCK010000009">
    <property type="protein sequence ID" value="MBN8660335.1"/>
    <property type="molecule type" value="Genomic_DNA"/>
</dbReference>
<protein>
    <recommendedName>
        <fullName evidence="9">Ca(2+)/H(+) antiporter</fullName>
    </recommendedName>
</protein>
<organism evidence="11 12">
    <name type="scientific">Candidatus Obscuribacter phosphatis</name>
    <dbReference type="NCBI Taxonomy" id="1906157"/>
    <lineage>
        <taxon>Bacteria</taxon>
        <taxon>Bacillati</taxon>
        <taxon>Candidatus Melainabacteria</taxon>
        <taxon>Candidatus Obscuribacterales</taxon>
        <taxon>Candidatus Obscuribacteraceae</taxon>
        <taxon>Candidatus Obscuribacter</taxon>
    </lineage>
</organism>
<feature type="transmembrane region" description="Helical" evidence="9">
    <location>
        <begin position="128"/>
        <end position="151"/>
    </location>
</feature>
<evidence type="ECO:0000313" key="12">
    <source>
        <dbReference type="Proteomes" id="UP000664277"/>
    </source>
</evidence>
<feature type="transmembrane region" description="Helical" evidence="9">
    <location>
        <begin position="317"/>
        <end position="333"/>
    </location>
</feature>
<dbReference type="PANTHER" id="PTHR31503:SF22">
    <property type="entry name" value="VACUOLAR CALCIUM ION TRANSPORTER"/>
    <property type="match status" value="1"/>
</dbReference>
<evidence type="ECO:0000256" key="3">
    <source>
        <dbReference type="ARBA" id="ARBA00022568"/>
    </source>
</evidence>
<dbReference type="GO" id="GO:0016020">
    <property type="term" value="C:membrane"/>
    <property type="evidence" value="ECO:0007669"/>
    <property type="project" value="InterPro"/>
</dbReference>
<feature type="transmembrane region" description="Helical" evidence="9">
    <location>
        <begin position="7"/>
        <end position="25"/>
    </location>
</feature>
<comment type="caution">
    <text evidence="9">Lacks conserved residue(s) required for the propagation of feature annotation.</text>
</comment>
<keyword evidence="4 9" id="KW-0812">Transmembrane</keyword>
<dbReference type="Proteomes" id="UP000664277">
    <property type="component" value="Unassembled WGS sequence"/>
</dbReference>